<dbReference type="GO" id="GO:0046872">
    <property type="term" value="F:metal ion binding"/>
    <property type="evidence" value="ECO:0007669"/>
    <property type="project" value="UniProtKB-KW"/>
</dbReference>
<comment type="catalytic activity">
    <reaction evidence="6">
        <text>L-threonyl-[protein] + ATP = O-phospho-L-threonyl-[protein] + ADP + H(+)</text>
        <dbReference type="Rhea" id="RHEA:46608"/>
        <dbReference type="Rhea" id="RHEA-COMP:11060"/>
        <dbReference type="Rhea" id="RHEA-COMP:11605"/>
        <dbReference type="ChEBI" id="CHEBI:15378"/>
        <dbReference type="ChEBI" id="CHEBI:30013"/>
        <dbReference type="ChEBI" id="CHEBI:30616"/>
        <dbReference type="ChEBI" id="CHEBI:61977"/>
        <dbReference type="ChEBI" id="CHEBI:456216"/>
        <dbReference type="EC" id="2.7.11.1"/>
    </reaction>
</comment>
<keyword evidence="14" id="KW-1185">Reference proteome</keyword>
<dbReference type="STRING" id="244447.ENSCSEP00000009074"/>
<feature type="region of interest" description="Disordered" evidence="9">
    <location>
        <begin position="886"/>
        <end position="908"/>
    </location>
</feature>
<dbReference type="PROSITE" id="PS50081">
    <property type="entry name" value="ZF_DAG_PE_2"/>
    <property type="match status" value="1"/>
</dbReference>
<dbReference type="Proteomes" id="UP000265120">
    <property type="component" value="Chromosome 11"/>
</dbReference>
<sequence>MEQEISRFQRKMTDLESVLHQKDVELKASETQRSILEQDLATYITECSSLKRSLEEARVEVSREDDKAMQLLHDIREQSNKLQEIKEQEYHAQLEEMQVTIRQLEEDLSAARRRSDLYEAELRDSRQTSEELKRKAVEYQQRIQKAKEQGKSEVEEILSKLEKTNSEQQVKIQELQDKLSKAVKASTEATELLQNVRQAKERLERDLERLRGKNDSSDTLKRRLRETEEGRKTLENQVKRLEMVERRENKLKDDIQTKSQQIQQMAEKILELEDNLRDAQSTAQRMETQLVQKERLYEDKIKILEAQMKADMADKESLEAKRAQHEEESRENCKLISEQKATINAMDSKMKNLEQRIAELSEANKLAANSSIYTQKNMKAQEEMISELRQQKFYLESQAGKLEAQNAKLEEHLEKMSQQEQTKRTRLMELESRLREMGLQHEEEKLEIKRQVSELTLSLQERESQISSLQAARLALESQLQQAKTELEETTAEAEEEITALRNHRDEIQRKFDALRDSCSVITDLEEQLTQLSQENAELNRQNFYLSKQLDEASDEREDQLQLSQEVDRLRREVADREMHLNNQKQNIETLKTTCSMLEEQVVELESLNDELLEKERQWEAWRGALEDEKSQAERRTRDLQRLLDNEKQNRLRADQRSSESRQAVELAVKEHKAEILALQQALKEQRLKAESLSDTLNDLEKKHAMLEMNARSLQQKLETERELKQRLMEEQGKLQQQMDLQKSHIFRLTQGLQDALDQTDMLKTERTDLEYQLENIQAVYSHEKVKMEGTISQQTKLIDFLQAKMDQPTKKKKPAVPMQYSDMKLALEKERSRCAELEEALQKMKIELRSLREEAAHFKAQEHVAPSTPAQARHQILMSAIVKSPEHQPNPSSLLNPSTRCKETSTPEEFGRRVKERMHHNIPHRFNVGLNMRAAKCAVCLDTVHFGRQAATCLECHTLCHPKCSPCLPATCGLPAEYATHFSEALCREKANSPALQVKEASGHVRLEGWMKQPRNAKRGQQGWERKYVVLDGTKVSIYENEPREGQQKFSREEFELCMPDGEVSVHGAVGASELINTAKSDIPYVLKLESHPHTTCWPGQSLYFMAPSFPDKQRWVAVLESVVAGSRGSKDKGESDAVTCSSCTRLHTRDCLKLLGNSLLKLEGDDRLDINCTLPLTDQIVLVGSEEGLYALNVIKNSLTHIPGLASVFQIQILRELDKLLMITGEDRALCLVDIKKVKQSLSQSHLPAQPDLNPFIFETVKGCHLFSSGKIDNGTCICAAMPNKITILRHNESLNKFCIRKEIETSEPCSCIHFTGYSIIIGTNKFYEIEMKQYVLEEFLDKNDVTLASAVFAASSHSFPISIIQVTTAPQKDEYLLCFHEFGVFVDSYGRRSRSEDIKWSRLPLSFAYREPYLFVTYFNSLDVIEIQGHAALGPHSYAHLDIPNPRYLGPAISSGAIYLASSYQNKLRVICCKGNLAQCQEGGSDLQRNGSGRSPNKRGPPSYNEHISKRLAANPLVHADPGTPHRYREARTEFRRDKSPSRPLEREKSPGRMLESRIRSPGRYEERQRLHTGSGRTPINSVNKVWDQSSV</sequence>
<name>A0A3P8V4N5_CYNSE</name>
<reference evidence="13" key="3">
    <citation type="submission" date="2025-09" db="UniProtKB">
        <authorList>
            <consortium name="Ensembl"/>
        </authorList>
    </citation>
    <scope>IDENTIFICATION</scope>
</reference>
<keyword evidence="4" id="KW-0418">Kinase</keyword>
<dbReference type="PANTHER" id="PTHR22988:SF71">
    <property type="entry name" value="CITRON RHO-INTERACTING KINASE"/>
    <property type="match status" value="1"/>
</dbReference>
<keyword evidence="2" id="KW-0597">Phosphoprotein</keyword>
<evidence type="ECO:0000256" key="2">
    <source>
        <dbReference type="ARBA" id="ARBA00022553"/>
    </source>
</evidence>
<comment type="catalytic activity">
    <reaction evidence="7">
        <text>L-seryl-[protein] + ATP = O-phospho-L-seryl-[protein] + ADP + H(+)</text>
        <dbReference type="Rhea" id="RHEA:17989"/>
        <dbReference type="Rhea" id="RHEA-COMP:9863"/>
        <dbReference type="Rhea" id="RHEA-COMP:11604"/>
        <dbReference type="ChEBI" id="CHEBI:15378"/>
        <dbReference type="ChEBI" id="CHEBI:29999"/>
        <dbReference type="ChEBI" id="CHEBI:30616"/>
        <dbReference type="ChEBI" id="CHEBI:83421"/>
        <dbReference type="ChEBI" id="CHEBI:456216"/>
        <dbReference type="EC" id="2.7.11.1"/>
    </reaction>
</comment>
<evidence type="ECO:0000313" key="14">
    <source>
        <dbReference type="Proteomes" id="UP000265120"/>
    </source>
</evidence>
<dbReference type="FunFam" id="2.30.29.30:FF:000081">
    <property type="entry name" value="Citron rho-interacting serine/threonine kinase"/>
    <property type="match status" value="1"/>
</dbReference>
<dbReference type="SMART" id="SM00036">
    <property type="entry name" value="CNH"/>
    <property type="match status" value="1"/>
</dbReference>
<feature type="compositionally biased region" description="Basic and acidic residues" evidence="9">
    <location>
        <begin position="1530"/>
        <end position="1573"/>
    </location>
</feature>
<dbReference type="InterPro" id="IPR046349">
    <property type="entry name" value="C1-like_sf"/>
</dbReference>
<dbReference type="GO" id="GO:0004674">
    <property type="term" value="F:protein serine/threonine kinase activity"/>
    <property type="evidence" value="ECO:0007669"/>
    <property type="project" value="UniProtKB-KW"/>
</dbReference>
<dbReference type="Pfam" id="PF25346">
    <property type="entry name" value="PH_MRCK"/>
    <property type="match status" value="1"/>
</dbReference>
<dbReference type="InParanoid" id="A0A3P8V4N5"/>
<accession>A0A3P8V4N5</accession>
<reference evidence="13 14" key="1">
    <citation type="journal article" date="2014" name="Nat. Genet.">
        <title>Whole-genome sequence of a flatfish provides insights into ZW sex chromosome evolution and adaptation to a benthic lifestyle.</title>
        <authorList>
            <person name="Chen S."/>
            <person name="Zhang G."/>
            <person name="Shao C."/>
            <person name="Huang Q."/>
            <person name="Liu G."/>
            <person name="Zhang P."/>
            <person name="Song W."/>
            <person name="An N."/>
            <person name="Chalopin D."/>
            <person name="Volff J.N."/>
            <person name="Hong Y."/>
            <person name="Li Q."/>
            <person name="Sha Z."/>
            <person name="Zhou H."/>
            <person name="Xie M."/>
            <person name="Yu Q."/>
            <person name="Liu Y."/>
            <person name="Xiang H."/>
            <person name="Wang N."/>
            <person name="Wu K."/>
            <person name="Yang C."/>
            <person name="Zhou Q."/>
            <person name="Liao X."/>
            <person name="Yang L."/>
            <person name="Hu Q."/>
            <person name="Zhang J."/>
            <person name="Meng L."/>
            <person name="Jin L."/>
            <person name="Tian Y."/>
            <person name="Lian J."/>
            <person name="Yang J."/>
            <person name="Miao G."/>
            <person name="Liu S."/>
            <person name="Liang Z."/>
            <person name="Yan F."/>
            <person name="Li Y."/>
            <person name="Sun B."/>
            <person name="Zhang H."/>
            <person name="Zhang J."/>
            <person name="Zhu Y."/>
            <person name="Du M."/>
            <person name="Zhao Y."/>
            <person name="Schartl M."/>
            <person name="Tang Q."/>
            <person name="Wang J."/>
        </authorList>
    </citation>
    <scope>NUCLEOTIDE SEQUENCE</scope>
</reference>
<dbReference type="InterPro" id="IPR002219">
    <property type="entry name" value="PKC_DAG/PE"/>
</dbReference>
<dbReference type="CDD" id="cd20814">
    <property type="entry name" value="CRIK"/>
    <property type="match status" value="1"/>
</dbReference>
<evidence type="ECO:0000256" key="1">
    <source>
        <dbReference type="ARBA" id="ARBA00022527"/>
    </source>
</evidence>
<keyword evidence="8" id="KW-0175">Coiled coil</keyword>
<dbReference type="SUPFAM" id="SSF50729">
    <property type="entry name" value="PH domain-like"/>
    <property type="match status" value="1"/>
</dbReference>
<feature type="compositionally biased region" description="Polar residues" evidence="9">
    <location>
        <begin position="1578"/>
        <end position="1595"/>
    </location>
</feature>
<keyword evidence="3" id="KW-0479">Metal-binding</keyword>
<dbReference type="SMART" id="SM00109">
    <property type="entry name" value="C1"/>
    <property type="match status" value="1"/>
</dbReference>
<dbReference type="InterPro" id="IPR057529">
    <property type="entry name" value="MRCK/ROCK_PH"/>
</dbReference>
<dbReference type="InterPro" id="IPR001849">
    <property type="entry name" value="PH_domain"/>
</dbReference>
<evidence type="ECO:0000256" key="6">
    <source>
        <dbReference type="ARBA" id="ARBA00047899"/>
    </source>
</evidence>
<evidence type="ECO:0000256" key="3">
    <source>
        <dbReference type="ARBA" id="ARBA00022723"/>
    </source>
</evidence>
<feature type="coiled-coil region" evidence="8">
    <location>
        <begin position="40"/>
        <end position="370"/>
    </location>
</feature>
<evidence type="ECO:0000259" key="12">
    <source>
        <dbReference type="PROSITE" id="PS50219"/>
    </source>
</evidence>
<evidence type="ECO:0000256" key="7">
    <source>
        <dbReference type="ARBA" id="ARBA00048679"/>
    </source>
</evidence>
<dbReference type="SUPFAM" id="SSF57889">
    <property type="entry name" value="Cysteine-rich domain"/>
    <property type="match status" value="1"/>
</dbReference>
<feature type="domain" description="Phorbol-ester/DAG-type" evidence="11">
    <location>
        <begin position="924"/>
        <end position="973"/>
    </location>
</feature>
<reference evidence="13" key="2">
    <citation type="submission" date="2025-08" db="UniProtKB">
        <authorList>
            <consortium name="Ensembl"/>
        </authorList>
    </citation>
    <scope>IDENTIFICATION</scope>
</reference>
<dbReference type="InterPro" id="IPR001180">
    <property type="entry name" value="CNH_dom"/>
</dbReference>
<feature type="compositionally biased region" description="Polar residues" evidence="9">
    <location>
        <begin position="888"/>
        <end position="900"/>
    </location>
</feature>
<feature type="coiled-coil region" evidence="8">
    <location>
        <begin position="821"/>
        <end position="862"/>
    </location>
</feature>
<dbReference type="GeneTree" id="ENSGT01030000234517"/>
<evidence type="ECO:0000313" key="13">
    <source>
        <dbReference type="Ensembl" id="ENSCSEP00000009074.1"/>
    </source>
</evidence>
<evidence type="ECO:0000256" key="9">
    <source>
        <dbReference type="SAM" id="MobiDB-lite"/>
    </source>
</evidence>
<dbReference type="InterPro" id="IPR011993">
    <property type="entry name" value="PH-like_dom_sf"/>
</dbReference>
<organism evidence="13 14">
    <name type="scientific">Cynoglossus semilaevis</name>
    <name type="common">Tongue sole</name>
    <dbReference type="NCBI Taxonomy" id="244447"/>
    <lineage>
        <taxon>Eukaryota</taxon>
        <taxon>Metazoa</taxon>
        <taxon>Chordata</taxon>
        <taxon>Craniata</taxon>
        <taxon>Vertebrata</taxon>
        <taxon>Euteleostomi</taxon>
        <taxon>Actinopterygii</taxon>
        <taxon>Neopterygii</taxon>
        <taxon>Teleostei</taxon>
        <taxon>Neoteleostei</taxon>
        <taxon>Acanthomorphata</taxon>
        <taxon>Carangaria</taxon>
        <taxon>Pleuronectiformes</taxon>
        <taxon>Pleuronectoidei</taxon>
        <taxon>Cynoglossidae</taxon>
        <taxon>Cynoglossinae</taxon>
        <taxon>Cynoglossus</taxon>
    </lineage>
</organism>
<protein>
    <submittedName>
        <fullName evidence="13">Citron rho-interacting serine/threonine kinase</fullName>
    </submittedName>
</protein>
<evidence type="ECO:0000259" key="10">
    <source>
        <dbReference type="PROSITE" id="PS50003"/>
    </source>
</evidence>
<dbReference type="PROSITE" id="PS00479">
    <property type="entry name" value="ZF_DAG_PE_1"/>
    <property type="match status" value="1"/>
</dbReference>
<dbReference type="PROSITE" id="PS50219">
    <property type="entry name" value="CNH"/>
    <property type="match status" value="1"/>
</dbReference>
<dbReference type="SMART" id="SM00233">
    <property type="entry name" value="PH"/>
    <property type="match status" value="1"/>
</dbReference>
<evidence type="ECO:0000256" key="8">
    <source>
        <dbReference type="SAM" id="Coils"/>
    </source>
</evidence>
<dbReference type="Gene3D" id="2.30.29.30">
    <property type="entry name" value="Pleckstrin-homology domain (PH domain)/Phosphotyrosine-binding domain (PTB)"/>
    <property type="match status" value="1"/>
</dbReference>
<feature type="domain" description="PH" evidence="10">
    <location>
        <begin position="1005"/>
        <end position="1126"/>
    </location>
</feature>
<dbReference type="PANTHER" id="PTHR22988">
    <property type="entry name" value="MYOTONIC DYSTROPHY S/T KINASE-RELATED"/>
    <property type="match status" value="1"/>
</dbReference>
<feature type="domain" description="CNH" evidence="12">
    <location>
        <begin position="1169"/>
        <end position="1459"/>
    </location>
</feature>
<keyword evidence="1" id="KW-0723">Serine/threonine-protein kinase</keyword>
<dbReference type="Ensembl" id="ENSCSET00000009181.1">
    <property type="protein sequence ID" value="ENSCSEP00000009074.1"/>
    <property type="gene ID" value="ENSCSEG00000005807.1"/>
</dbReference>
<feature type="region of interest" description="Disordered" evidence="9">
    <location>
        <begin position="1520"/>
        <end position="1595"/>
    </location>
</feature>
<evidence type="ECO:0000256" key="4">
    <source>
        <dbReference type="ARBA" id="ARBA00022777"/>
    </source>
</evidence>
<dbReference type="OMA" id="EGETHQK"/>
<feature type="coiled-coil region" evidence="8">
    <location>
        <begin position="395"/>
        <end position="738"/>
    </location>
</feature>
<dbReference type="FunFam" id="3.30.60.20:FF:000018">
    <property type="entry name" value="Citron rho-interacting serine/threonine kinase"/>
    <property type="match status" value="1"/>
</dbReference>
<evidence type="ECO:0000256" key="5">
    <source>
        <dbReference type="ARBA" id="ARBA00022833"/>
    </source>
</evidence>
<dbReference type="PROSITE" id="PS50003">
    <property type="entry name" value="PH_DOMAIN"/>
    <property type="match status" value="1"/>
</dbReference>
<dbReference type="InterPro" id="IPR050839">
    <property type="entry name" value="Rho-assoc_Ser/Thr_Kinase"/>
</dbReference>
<keyword evidence="5" id="KW-0862">Zinc</keyword>
<evidence type="ECO:0000259" key="11">
    <source>
        <dbReference type="PROSITE" id="PS50081"/>
    </source>
</evidence>
<keyword evidence="4" id="KW-0808">Transferase</keyword>
<dbReference type="Pfam" id="PF00780">
    <property type="entry name" value="CNH"/>
    <property type="match status" value="1"/>
</dbReference>
<proteinExistence type="predicted"/>
<dbReference type="Gene3D" id="3.30.60.20">
    <property type="match status" value="1"/>
</dbReference>
<feature type="region of interest" description="Disordered" evidence="9">
    <location>
        <begin position="1486"/>
        <end position="1508"/>
    </location>
</feature>